<dbReference type="Proteomes" id="UP000009168">
    <property type="component" value="Unassembled WGS sequence"/>
</dbReference>
<name>W7XJ54_TETTS</name>
<dbReference type="SUPFAM" id="SSF52047">
    <property type="entry name" value="RNI-like"/>
    <property type="match status" value="1"/>
</dbReference>
<dbReference type="RefSeq" id="XP_012652212.1">
    <property type="nucleotide sequence ID" value="XM_012796758.1"/>
</dbReference>
<dbReference type="GeneID" id="24437206"/>
<dbReference type="Gene3D" id="3.80.10.10">
    <property type="entry name" value="Ribonuclease Inhibitor"/>
    <property type="match status" value="1"/>
</dbReference>
<protein>
    <submittedName>
        <fullName evidence="1">Uncharacterized protein</fullName>
    </submittedName>
</protein>
<dbReference type="AlphaFoldDB" id="W7XJ54"/>
<reference evidence="2" key="1">
    <citation type="journal article" date="2006" name="PLoS Biol.">
        <title>Macronuclear genome sequence of the ciliate Tetrahymena thermophila, a model eukaryote.</title>
        <authorList>
            <person name="Eisen J.A."/>
            <person name="Coyne R.S."/>
            <person name="Wu M."/>
            <person name="Wu D."/>
            <person name="Thiagarajan M."/>
            <person name="Wortman J.R."/>
            <person name="Badger J.H."/>
            <person name="Ren Q."/>
            <person name="Amedeo P."/>
            <person name="Jones K.M."/>
            <person name="Tallon L.J."/>
            <person name="Delcher A.L."/>
            <person name="Salzberg S.L."/>
            <person name="Silva J.C."/>
            <person name="Haas B.J."/>
            <person name="Majoros W.H."/>
            <person name="Farzad M."/>
            <person name="Carlton J.M."/>
            <person name="Smith R.K. Jr."/>
            <person name="Garg J."/>
            <person name="Pearlman R.E."/>
            <person name="Karrer K.M."/>
            <person name="Sun L."/>
            <person name="Manning G."/>
            <person name="Elde N.C."/>
            <person name="Turkewitz A.P."/>
            <person name="Asai D.J."/>
            <person name="Wilkes D.E."/>
            <person name="Wang Y."/>
            <person name="Cai H."/>
            <person name="Collins K."/>
            <person name="Stewart B.A."/>
            <person name="Lee S.R."/>
            <person name="Wilamowska K."/>
            <person name="Weinberg Z."/>
            <person name="Ruzzo W.L."/>
            <person name="Wloga D."/>
            <person name="Gaertig J."/>
            <person name="Frankel J."/>
            <person name="Tsao C.-C."/>
            <person name="Gorovsky M.A."/>
            <person name="Keeling P.J."/>
            <person name="Waller R.F."/>
            <person name="Patron N.J."/>
            <person name="Cherry J.M."/>
            <person name="Stover N.A."/>
            <person name="Krieger C.J."/>
            <person name="del Toro C."/>
            <person name="Ryder H.F."/>
            <person name="Williamson S.C."/>
            <person name="Barbeau R.A."/>
            <person name="Hamilton E.P."/>
            <person name="Orias E."/>
        </authorList>
    </citation>
    <scope>NUCLEOTIDE SEQUENCE [LARGE SCALE GENOMIC DNA]</scope>
    <source>
        <strain evidence="2">SB210</strain>
    </source>
</reference>
<gene>
    <name evidence="1" type="ORF">TTHERM_000086819</name>
</gene>
<dbReference type="OrthoDB" id="120976at2759"/>
<dbReference type="EMBL" id="GG662749">
    <property type="protein sequence ID" value="EWS75221.1"/>
    <property type="molecule type" value="Genomic_DNA"/>
</dbReference>
<proteinExistence type="predicted"/>
<evidence type="ECO:0000313" key="1">
    <source>
        <dbReference type="EMBL" id="EWS75221.1"/>
    </source>
</evidence>
<dbReference type="InterPro" id="IPR032675">
    <property type="entry name" value="LRR_dom_sf"/>
</dbReference>
<dbReference type="KEGG" id="tet:TTHERM_000086819"/>
<sequence>MYIKKFLKLFIALIFQISINLINKDKLTKQSSLQKKMGQIFAKNQVYQKTYYDRLKQFKNTNYSVHTTLRLEFKRLSDQDVSNLALALSHCINLNDLNLSITCAKINKKSQNEILQALKNCKKIESLRIKLDQTGAKFNSDVISEEEIRKNFLKVQILLIYYTCVQFKTEATKSLGNRMTESTNILKLFMAVRPIDNEDFIYLGTQLVKYSNPKYIRLTLCEHKVDDQSHKAFACELAQIQHLLFLRIEIEYEANSKVPSKKDYIRKNKRLVQLNVCFTGQYRYL</sequence>
<evidence type="ECO:0000313" key="2">
    <source>
        <dbReference type="Proteomes" id="UP000009168"/>
    </source>
</evidence>
<keyword evidence="2" id="KW-1185">Reference proteome</keyword>
<dbReference type="InParanoid" id="W7XJ54"/>
<organism evidence="1 2">
    <name type="scientific">Tetrahymena thermophila (strain SB210)</name>
    <dbReference type="NCBI Taxonomy" id="312017"/>
    <lineage>
        <taxon>Eukaryota</taxon>
        <taxon>Sar</taxon>
        <taxon>Alveolata</taxon>
        <taxon>Ciliophora</taxon>
        <taxon>Intramacronucleata</taxon>
        <taxon>Oligohymenophorea</taxon>
        <taxon>Hymenostomatida</taxon>
        <taxon>Tetrahymenina</taxon>
        <taxon>Tetrahymenidae</taxon>
        <taxon>Tetrahymena</taxon>
    </lineage>
</organism>
<accession>W7XJ54</accession>